<reference evidence="2 3" key="1">
    <citation type="submission" date="2016-10" db="EMBL/GenBank/DDBJ databases">
        <authorList>
            <person name="de Groot N.N."/>
        </authorList>
    </citation>
    <scope>NUCLEOTIDE SEQUENCE [LARGE SCALE GENOMIC DNA]</scope>
    <source>
        <strain evidence="2 3">DSM 23553</strain>
    </source>
</reference>
<dbReference type="OrthoDB" id="1014144at2"/>
<accession>A0A1H5IEX3</accession>
<keyword evidence="3" id="KW-1185">Reference proteome</keyword>
<feature type="transmembrane region" description="Helical" evidence="1">
    <location>
        <begin position="27"/>
        <end position="48"/>
    </location>
</feature>
<keyword evidence="1" id="KW-1133">Transmembrane helix</keyword>
<proteinExistence type="predicted"/>
<feature type="transmembrane region" description="Helical" evidence="1">
    <location>
        <begin position="111"/>
        <end position="133"/>
    </location>
</feature>
<gene>
    <name evidence="2" type="ORF">SAMN04488034_101412</name>
</gene>
<dbReference type="RefSeq" id="WP_093111230.1">
    <property type="nucleotide sequence ID" value="NZ_FNGG01000001.1"/>
</dbReference>
<evidence type="ECO:0000256" key="1">
    <source>
        <dbReference type="SAM" id="Phobius"/>
    </source>
</evidence>
<feature type="transmembrane region" description="Helical" evidence="1">
    <location>
        <begin position="349"/>
        <end position="373"/>
    </location>
</feature>
<organism evidence="2 3">
    <name type="scientific">Salinimicrobium catena</name>
    <dbReference type="NCBI Taxonomy" id="390640"/>
    <lineage>
        <taxon>Bacteria</taxon>
        <taxon>Pseudomonadati</taxon>
        <taxon>Bacteroidota</taxon>
        <taxon>Flavobacteriia</taxon>
        <taxon>Flavobacteriales</taxon>
        <taxon>Flavobacteriaceae</taxon>
        <taxon>Salinimicrobium</taxon>
    </lineage>
</organism>
<feature type="transmembrane region" description="Helical" evidence="1">
    <location>
        <begin position="447"/>
        <end position="466"/>
    </location>
</feature>
<feature type="transmembrane region" description="Helical" evidence="1">
    <location>
        <begin position="174"/>
        <end position="193"/>
    </location>
</feature>
<feature type="transmembrane region" description="Helical" evidence="1">
    <location>
        <begin position="68"/>
        <end position="90"/>
    </location>
</feature>
<protein>
    <recommendedName>
        <fullName evidence="4">ABC-2 type transport system permease protein</fullName>
    </recommendedName>
</protein>
<dbReference type="STRING" id="390640.SAMN04488034_101412"/>
<dbReference type="Proteomes" id="UP000199448">
    <property type="component" value="Unassembled WGS sequence"/>
</dbReference>
<keyword evidence="1" id="KW-0812">Transmembrane</keyword>
<feature type="transmembrane region" description="Helical" evidence="1">
    <location>
        <begin position="379"/>
        <end position="401"/>
    </location>
</feature>
<dbReference type="EMBL" id="FNUG01000001">
    <property type="protein sequence ID" value="SEE38773.1"/>
    <property type="molecule type" value="Genomic_DNA"/>
</dbReference>
<feature type="transmembrane region" description="Helical" evidence="1">
    <location>
        <begin position="205"/>
        <end position="226"/>
    </location>
</feature>
<feature type="transmembrane region" description="Helical" evidence="1">
    <location>
        <begin position="139"/>
        <end position="162"/>
    </location>
</feature>
<dbReference type="InterPro" id="IPR043742">
    <property type="entry name" value="DUF5687"/>
</dbReference>
<feature type="transmembrane region" description="Helical" evidence="1">
    <location>
        <begin position="281"/>
        <end position="299"/>
    </location>
</feature>
<name>A0A1H5IEX3_9FLAO</name>
<evidence type="ECO:0000313" key="2">
    <source>
        <dbReference type="EMBL" id="SEE38773.1"/>
    </source>
</evidence>
<evidence type="ECO:0008006" key="4">
    <source>
        <dbReference type="Google" id="ProtNLM"/>
    </source>
</evidence>
<evidence type="ECO:0000313" key="3">
    <source>
        <dbReference type="Proteomes" id="UP000199448"/>
    </source>
</evidence>
<sequence>MFKYFISLQWKAFVRSSSFGKSLGLKILMGFLVLYFSVAFLFLGLGLYPLLKEFYPEEEPLHMVNQFLLLWFFLELVVRFMIQTLPVISIKPLMATPIPKRKVVDYVLVKSLFSFFNFLPLLVILPFGIFTIYKSEFSPWAVLGWMVAVFSLDLCVNYANFLLKKYFADNLKALLPYLGVALALWLLEYFGIWSITEAFASGFDFIVENPLFSLIPVFMLLSLYLWNRKVLESRFYLDESIRGKVQEANTRDFNWTRKFGDIAPFLQLDLKMIWRNKRPRTIIFMSVILLGYGLIFYPQETYQSMPSIFVFVGIFMTGIFMINFGQFIPSWDSTYFSMMMAQNIPLKKYLSSKAGLMTFSVVVLAILTTPYLYFGWKILVINFCCALFNIGVNIPVLLYAGSFNRKRIDLEKSAFMNYQGTGATQWLVALPLMIVPVLIFWGVSSFLGFQAGAGVLSGLGVMGILLRPHLMNLVEQAYVKSKYAMINGFKQTGE</sequence>
<dbReference type="AlphaFoldDB" id="A0A1H5IEX3"/>
<feature type="transmembrane region" description="Helical" evidence="1">
    <location>
        <begin position="305"/>
        <end position="328"/>
    </location>
</feature>
<dbReference type="Pfam" id="PF18940">
    <property type="entry name" value="DUF5687"/>
    <property type="match status" value="1"/>
</dbReference>
<keyword evidence="1" id="KW-0472">Membrane</keyword>
<feature type="transmembrane region" description="Helical" evidence="1">
    <location>
        <begin position="422"/>
        <end position="441"/>
    </location>
</feature>